<dbReference type="Proteomes" id="UP000614714">
    <property type="component" value="Unassembled WGS sequence"/>
</dbReference>
<dbReference type="PANTHER" id="PTHR10340">
    <property type="entry name" value="SPHINGOMYELIN PHOSPHODIESTERASE"/>
    <property type="match status" value="1"/>
</dbReference>
<keyword evidence="1" id="KW-0378">Hydrolase</keyword>
<keyword evidence="5" id="KW-1185">Reference proteome</keyword>
<feature type="domain" description="Calcineurin-like phosphoesterase" evidence="3">
    <location>
        <begin position="52"/>
        <end position="349"/>
    </location>
</feature>
<dbReference type="SUPFAM" id="SSF56300">
    <property type="entry name" value="Metallo-dependent phosphatases"/>
    <property type="match status" value="1"/>
</dbReference>
<name>A0ABS0YGW6_9BACT</name>
<dbReference type="InterPro" id="IPR004843">
    <property type="entry name" value="Calcineurin-like_PHP"/>
</dbReference>
<accession>A0ABS0YGW6</accession>
<sequence length="492" mass="52479">MNEAAEKDGQRPAGISRRDFVRYSAGTIAGIYLGVFNSACGSSSDTRGNDFPLLVFSDVHFNPLYDPALFSALVSAEAGDWDAVFRSSGMTAPAAYGKDSNYPLLKLALAGIRQNLASSPFVIFTGDILGHGLPQLFYHFLNGTLVPRDNADVASMKAFTDKAVAFFLDQVRSAVGDLPVFFAVGNGDSYTGYGPDSSFLSNTAELFYRTFLNGIGDRQAFLTTFTAGGYYAVEPAGTNLMVIGLNTIIFSPLVASTPGANDAAVAAQLDWLDARLAAATVAGKKVWLLMHAPPGADIGTTAKPANIDSNGHIAGATMMWVPQYQTRFLQILANYPGLVSLALAGHTHMDEYRVLPSSDTIEITPAIAPYFGNNPAFKTFTISGRALKPTDFCAFNCDLAAAAAQFSAYYWFSVSYALQGDLGLSLAALTPALAADGTKRALYRGYYYSGHNAPGSLSDTLYNPVTDLNWPIYWSGIEHMDQQGLVSSVNGG</sequence>
<proteinExistence type="predicted"/>
<dbReference type="RefSeq" id="WP_199390022.1">
    <property type="nucleotide sequence ID" value="NZ_JAEMHL010000008.1"/>
</dbReference>
<evidence type="ECO:0000313" key="5">
    <source>
        <dbReference type="Proteomes" id="UP000614714"/>
    </source>
</evidence>
<evidence type="ECO:0000256" key="2">
    <source>
        <dbReference type="ARBA" id="ARBA00023180"/>
    </source>
</evidence>
<keyword evidence="2" id="KW-0325">Glycoprotein</keyword>
<organism evidence="4 5">
    <name type="scientific">Geomonas anaerohicana</name>
    <dbReference type="NCBI Taxonomy" id="2798583"/>
    <lineage>
        <taxon>Bacteria</taxon>
        <taxon>Pseudomonadati</taxon>
        <taxon>Thermodesulfobacteriota</taxon>
        <taxon>Desulfuromonadia</taxon>
        <taxon>Geobacterales</taxon>
        <taxon>Geobacteraceae</taxon>
        <taxon>Geomonas</taxon>
    </lineage>
</organism>
<dbReference type="Gene3D" id="3.60.21.10">
    <property type="match status" value="1"/>
</dbReference>
<evidence type="ECO:0000259" key="3">
    <source>
        <dbReference type="Pfam" id="PF00149"/>
    </source>
</evidence>
<protein>
    <submittedName>
        <fullName evidence="4">Metallophosphoesterase</fullName>
    </submittedName>
</protein>
<comment type="caution">
    <text evidence="4">The sequence shown here is derived from an EMBL/GenBank/DDBJ whole genome shotgun (WGS) entry which is preliminary data.</text>
</comment>
<evidence type="ECO:0000256" key="1">
    <source>
        <dbReference type="ARBA" id="ARBA00022801"/>
    </source>
</evidence>
<gene>
    <name evidence="4" type="ORF">JFN91_15120</name>
</gene>
<dbReference type="PANTHER" id="PTHR10340:SF57">
    <property type="entry name" value="METALLOPHOS DOMAIN-CONTAINING PROTEIN"/>
    <property type="match status" value="1"/>
</dbReference>
<dbReference type="InterPro" id="IPR029052">
    <property type="entry name" value="Metallo-depent_PP-like"/>
</dbReference>
<evidence type="ECO:0000313" key="4">
    <source>
        <dbReference type="EMBL" id="MBJ6751545.1"/>
    </source>
</evidence>
<dbReference type="EMBL" id="JAEMHL010000008">
    <property type="protein sequence ID" value="MBJ6751545.1"/>
    <property type="molecule type" value="Genomic_DNA"/>
</dbReference>
<dbReference type="Pfam" id="PF00149">
    <property type="entry name" value="Metallophos"/>
    <property type="match status" value="1"/>
</dbReference>
<reference evidence="4 5" key="1">
    <citation type="submission" date="2020-12" db="EMBL/GenBank/DDBJ databases">
        <title>Geomonas sp. Red421, isolated from paddy soil.</title>
        <authorList>
            <person name="Xu Z."/>
            <person name="Zhang Z."/>
            <person name="Masuda Y."/>
            <person name="Itoh H."/>
            <person name="Senoo K."/>
        </authorList>
    </citation>
    <scope>NUCLEOTIDE SEQUENCE [LARGE SCALE GENOMIC DNA]</scope>
    <source>
        <strain evidence="4 5">Red421</strain>
    </source>
</reference>